<dbReference type="SUPFAM" id="SSF52540">
    <property type="entry name" value="P-loop containing nucleoside triphosphate hydrolases"/>
    <property type="match status" value="2"/>
</dbReference>
<dbReference type="Pfam" id="PF02463">
    <property type="entry name" value="SMC_N"/>
    <property type="match status" value="1"/>
</dbReference>
<evidence type="ECO:0000256" key="6">
    <source>
        <dbReference type="ARBA" id="ARBA00022840"/>
    </source>
</evidence>
<dbReference type="Gene3D" id="3.40.50.300">
    <property type="entry name" value="P-loop containing nucleotide triphosphate hydrolases"/>
    <property type="match status" value="2"/>
</dbReference>
<dbReference type="FunFam" id="3.40.50.300:FF:000356">
    <property type="entry name" value="DNA repair protein RecN"/>
    <property type="match status" value="1"/>
</dbReference>
<accession>A0A1A2P0J6</accession>
<reference evidence="12" key="1">
    <citation type="submission" date="2016-06" db="EMBL/GenBank/DDBJ databases">
        <authorList>
            <person name="Sutton G."/>
            <person name="Brinkac L."/>
            <person name="Sanka R."/>
            <person name="Adams M."/>
            <person name="Lau E."/>
            <person name="Sam S."/>
            <person name="Sreng N."/>
            <person name="Him V."/>
            <person name="Kerleguer A."/>
            <person name="Cheng S."/>
        </authorList>
    </citation>
    <scope>NUCLEOTIDE SEQUENCE [LARGE SCALE GENOMIC DNA]</scope>
    <source>
        <strain evidence="12">E1876</strain>
    </source>
</reference>
<keyword evidence="4" id="KW-0547">Nucleotide-binding</keyword>
<dbReference type="InterPro" id="IPR003395">
    <property type="entry name" value="RecF/RecN/SMC_N"/>
</dbReference>
<dbReference type="GO" id="GO:0006281">
    <property type="term" value="P:DNA repair"/>
    <property type="evidence" value="ECO:0007669"/>
    <property type="project" value="UniProtKB-KW"/>
</dbReference>
<keyword evidence="5 9" id="KW-0227">DNA damage</keyword>
<evidence type="ECO:0000256" key="7">
    <source>
        <dbReference type="ARBA" id="ARBA00023204"/>
    </source>
</evidence>
<evidence type="ECO:0000256" key="4">
    <source>
        <dbReference type="ARBA" id="ARBA00022741"/>
    </source>
</evidence>
<comment type="caution">
    <text evidence="11">The sequence shown here is derived from an EMBL/GenBank/DDBJ whole genome shotgun (WGS) entry which is preliminary data.</text>
</comment>
<dbReference type="GO" id="GO:0006310">
    <property type="term" value="P:DNA recombination"/>
    <property type="evidence" value="ECO:0007669"/>
    <property type="project" value="InterPro"/>
</dbReference>
<dbReference type="InterPro" id="IPR004604">
    <property type="entry name" value="DNA_recomb/repair_RecN"/>
</dbReference>
<evidence type="ECO:0000259" key="10">
    <source>
        <dbReference type="Pfam" id="PF02463"/>
    </source>
</evidence>
<dbReference type="NCBIfam" id="TIGR00634">
    <property type="entry name" value="recN"/>
    <property type="match status" value="1"/>
</dbReference>
<evidence type="ECO:0000313" key="12">
    <source>
        <dbReference type="Proteomes" id="UP000093943"/>
    </source>
</evidence>
<comment type="similarity">
    <text evidence="2 9">Belongs to the RecN family.</text>
</comment>
<dbReference type="PIRSF" id="PIRSF003128">
    <property type="entry name" value="RecN"/>
    <property type="match status" value="1"/>
</dbReference>
<evidence type="ECO:0000256" key="2">
    <source>
        <dbReference type="ARBA" id="ARBA00009441"/>
    </source>
</evidence>
<dbReference type="Proteomes" id="UP000093943">
    <property type="component" value="Unassembled WGS sequence"/>
</dbReference>
<dbReference type="GO" id="GO:0005524">
    <property type="term" value="F:ATP binding"/>
    <property type="evidence" value="ECO:0007669"/>
    <property type="project" value="UniProtKB-KW"/>
</dbReference>
<protein>
    <recommendedName>
        <fullName evidence="3 9">DNA repair protein RecN</fullName>
    </recommendedName>
    <alternativeName>
        <fullName evidence="8 9">Recombination protein N</fullName>
    </alternativeName>
</protein>
<comment type="function">
    <text evidence="1 9">May be involved in recombinational repair of damaged DNA.</text>
</comment>
<dbReference type="InterPro" id="IPR027417">
    <property type="entry name" value="P-loop_NTPase"/>
</dbReference>
<organism evidence="11 12">
    <name type="scientific">Mycolicibacter sinensis (strain JDM601)</name>
    <name type="common">Mycobacterium sinense</name>
    <dbReference type="NCBI Taxonomy" id="875328"/>
    <lineage>
        <taxon>Bacteria</taxon>
        <taxon>Bacillati</taxon>
        <taxon>Actinomycetota</taxon>
        <taxon>Actinomycetes</taxon>
        <taxon>Mycobacteriales</taxon>
        <taxon>Mycobacteriaceae</taxon>
        <taxon>Mycolicibacter</taxon>
    </lineage>
</organism>
<dbReference type="RefSeq" id="WP_064920305.1">
    <property type="nucleotide sequence ID" value="NZ_LZJK01000029.1"/>
</dbReference>
<evidence type="ECO:0000256" key="8">
    <source>
        <dbReference type="ARBA" id="ARBA00033408"/>
    </source>
</evidence>
<gene>
    <name evidence="11" type="ORF">A5710_03915</name>
</gene>
<dbReference type="CDD" id="cd03241">
    <property type="entry name" value="ABC_RecN"/>
    <property type="match status" value="1"/>
</dbReference>
<name>A0A1A2P0J6_MYCSD</name>
<dbReference type="EMBL" id="LZKG01000106">
    <property type="protein sequence ID" value="OBI28162.1"/>
    <property type="molecule type" value="Genomic_DNA"/>
</dbReference>
<feature type="domain" description="RecF/RecN/SMC N-terminal" evidence="10">
    <location>
        <begin position="2"/>
        <end position="537"/>
    </location>
</feature>
<evidence type="ECO:0000256" key="1">
    <source>
        <dbReference type="ARBA" id="ARBA00003618"/>
    </source>
</evidence>
<proteinExistence type="inferred from homology"/>
<dbReference type="GO" id="GO:0009432">
    <property type="term" value="P:SOS response"/>
    <property type="evidence" value="ECO:0007669"/>
    <property type="project" value="TreeGrafter"/>
</dbReference>
<dbReference type="OrthoDB" id="9806954at2"/>
<evidence type="ECO:0000256" key="5">
    <source>
        <dbReference type="ARBA" id="ARBA00022763"/>
    </source>
</evidence>
<evidence type="ECO:0000256" key="9">
    <source>
        <dbReference type="PIRNR" id="PIRNR003128"/>
    </source>
</evidence>
<dbReference type="PANTHER" id="PTHR11059">
    <property type="entry name" value="DNA REPAIR PROTEIN RECN"/>
    <property type="match status" value="1"/>
</dbReference>
<evidence type="ECO:0000256" key="3">
    <source>
        <dbReference type="ARBA" id="ARBA00021315"/>
    </source>
</evidence>
<evidence type="ECO:0000313" key="11">
    <source>
        <dbReference type="EMBL" id="OBI28162.1"/>
    </source>
</evidence>
<keyword evidence="7 9" id="KW-0234">DNA repair</keyword>
<keyword evidence="6" id="KW-0067">ATP-binding</keyword>
<sequence>MLTEIRIESLGAIRAATAEFDRGLTVLTGETGTGKTMVVTGLHLLGGARADATRVRSGAARAVVEGRFCTADLAPAAAAQIDEILEASGAERDEDGSVIAARSVSADGPSRAYLGGRGVPAKSLSGFTGGLLTLHGQNDQLRLMRPEEQRAALDRFAAVGARLERYRSAREAWLAARRELVDRGNRARELAQEADRLTFALREIDAVDPHPGEDDALTVEIRRLSELDALRAAASGARAALDGADDEMVASSATDRLGQAKAALTATDDTALQALGEQLGEALTVVGDVARELGGYLDELPTGADALDAKLARQAELRILTRKYAADIDGVLAWAAQSRDRLAQLDVSEEALAGLARRVDELAEQVVKTATELSAARGKAARGLAKAVSAELSGLAMADAEFSIRVSHSPAADDDPAALRLPSGQTVHAGADGIDDVEFGLAAHRGMTVLPLAKSASGGELSRVMLALEVVLATSSLSSARSSAGTTMVFDEVDAGVGGRAAVQIGRRLARLARTHQVIVVTHLPQVAAYADVHLMVEPTGRDGASGVRRLDGEDRVAELARMLAGLGETDTARAHARELLNAAREDGDADRATPATTV</sequence>
<dbReference type="AlphaFoldDB" id="A0A1A2P0J6"/>
<dbReference type="GO" id="GO:0043590">
    <property type="term" value="C:bacterial nucleoid"/>
    <property type="evidence" value="ECO:0007669"/>
    <property type="project" value="TreeGrafter"/>
</dbReference>
<dbReference type="FunFam" id="3.40.50.300:FF:000319">
    <property type="entry name" value="DNA repair protein RecN"/>
    <property type="match status" value="1"/>
</dbReference>
<dbReference type="PANTHER" id="PTHR11059:SF0">
    <property type="entry name" value="DNA REPAIR PROTEIN RECN"/>
    <property type="match status" value="1"/>
</dbReference>